<sequence>MGKYCIVLRCVGGRGGSAAEIIPSFCPKSCARWADQGLREEWCYPVAVTQPRAFHLTSLAALQPCRPRGSAFNFHQLRLSG</sequence>
<evidence type="ECO:0000313" key="1">
    <source>
        <dbReference type="EMBL" id="KAK9535113.1"/>
    </source>
</evidence>
<gene>
    <name evidence="1" type="ORF">VZT92_007514</name>
</gene>
<comment type="caution">
    <text evidence="1">The sequence shown here is derived from an EMBL/GenBank/DDBJ whole genome shotgun (WGS) entry which is preliminary data.</text>
</comment>
<organism evidence="1 2">
    <name type="scientific">Zoarces viviparus</name>
    <name type="common">Viviparous eelpout</name>
    <name type="synonym">Blennius viviparus</name>
    <dbReference type="NCBI Taxonomy" id="48416"/>
    <lineage>
        <taxon>Eukaryota</taxon>
        <taxon>Metazoa</taxon>
        <taxon>Chordata</taxon>
        <taxon>Craniata</taxon>
        <taxon>Vertebrata</taxon>
        <taxon>Euteleostomi</taxon>
        <taxon>Actinopterygii</taxon>
        <taxon>Neopterygii</taxon>
        <taxon>Teleostei</taxon>
        <taxon>Neoteleostei</taxon>
        <taxon>Acanthomorphata</taxon>
        <taxon>Eupercaria</taxon>
        <taxon>Perciformes</taxon>
        <taxon>Cottioidei</taxon>
        <taxon>Zoarcales</taxon>
        <taxon>Zoarcidae</taxon>
        <taxon>Zoarcinae</taxon>
        <taxon>Zoarces</taxon>
    </lineage>
</organism>
<dbReference type="Proteomes" id="UP001488805">
    <property type="component" value="Unassembled WGS sequence"/>
</dbReference>
<dbReference type="EMBL" id="JBCEZU010000056">
    <property type="protein sequence ID" value="KAK9535113.1"/>
    <property type="molecule type" value="Genomic_DNA"/>
</dbReference>
<evidence type="ECO:0000313" key="2">
    <source>
        <dbReference type="Proteomes" id="UP001488805"/>
    </source>
</evidence>
<keyword evidence="2" id="KW-1185">Reference proteome</keyword>
<name>A0AAW1FLP4_ZOAVI</name>
<dbReference type="AlphaFoldDB" id="A0AAW1FLP4"/>
<accession>A0AAW1FLP4</accession>
<reference evidence="1 2" key="1">
    <citation type="journal article" date="2024" name="Genome Biol. Evol.">
        <title>Chromosome-level genome assembly of the viviparous eelpout Zoarces viviparus.</title>
        <authorList>
            <person name="Fuhrmann N."/>
            <person name="Brasseur M.V."/>
            <person name="Bakowski C.E."/>
            <person name="Podsiadlowski L."/>
            <person name="Prost S."/>
            <person name="Krehenwinkel H."/>
            <person name="Mayer C."/>
        </authorList>
    </citation>
    <scope>NUCLEOTIDE SEQUENCE [LARGE SCALE GENOMIC DNA]</scope>
    <source>
        <strain evidence="1">NO-MEL_2022_Ind0_liver</strain>
    </source>
</reference>
<proteinExistence type="predicted"/>
<protein>
    <submittedName>
        <fullName evidence="1">Uncharacterized protein</fullName>
    </submittedName>
</protein>